<sequence length="133" mass="14520">MLVPAINSDSINHRSSSITEADPPPSSPIKSIPAINKTHGLGYPTHLLLILAGDPSLSSTHQPPRRRHRTEPNPLLSVFTNLVSAALLLRVPSHVAVLKLPPLSILPRRIDLPIAALSRRRLSCPLHEPSCRR</sequence>
<organism evidence="2 3">
    <name type="scientific">Rubus argutus</name>
    <name type="common">Southern blackberry</name>
    <dbReference type="NCBI Taxonomy" id="59490"/>
    <lineage>
        <taxon>Eukaryota</taxon>
        <taxon>Viridiplantae</taxon>
        <taxon>Streptophyta</taxon>
        <taxon>Embryophyta</taxon>
        <taxon>Tracheophyta</taxon>
        <taxon>Spermatophyta</taxon>
        <taxon>Magnoliopsida</taxon>
        <taxon>eudicotyledons</taxon>
        <taxon>Gunneridae</taxon>
        <taxon>Pentapetalae</taxon>
        <taxon>rosids</taxon>
        <taxon>fabids</taxon>
        <taxon>Rosales</taxon>
        <taxon>Rosaceae</taxon>
        <taxon>Rosoideae</taxon>
        <taxon>Rosoideae incertae sedis</taxon>
        <taxon>Rubus</taxon>
    </lineage>
</organism>
<proteinExistence type="predicted"/>
<reference evidence="2 3" key="1">
    <citation type="journal article" date="2023" name="G3 (Bethesda)">
        <title>A chromosome-length genome assembly and annotation of blackberry (Rubus argutus, cv. 'Hillquist').</title>
        <authorList>
            <person name="Bruna T."/>
            <person name="Aryal R."/>
            <person name="Dudchenko O."/>
            <person name="Sargent D.J."/>
            <person name="Mead D."/>
            <person name="Buti M."/>
            <person name="Cavallini A."/>
            <person name="Hytonen T."/>
            <person name="Andres J."/>
            <person name="Pham M."/>
            <person name="Weisz D."/>
            <person name="Mascagni F."/>
            <person name="Usai G."/>
            <person name="Natali L."/>
            <person name="Bassil N."/>
            <person name="Fernandez G.E."/>
            <person name="Lomsadze A."/>
            <person name="Armour M."/>
            <person name="Olukolu B."/>
            <person name="Poorten T."/>
            <person name="Britton C."/>
            <person name="Davik J."/>
            <person name="Ashrafi H."/>
            <person name="Aiden E.L."/>
            <person name="Borodovsky M."/>
            <person name="Worthington M."/>
        </authorList>
    </citation>
    <scope>NUCLEOTIDE SEQUENCE [LARGE SCALE GENOMIC DNA]</scope>
    <source>
        <strain evidence="2">PI 553951</strain>
    </source>
</reference>
<feature type="compositionally biased region" description="Polar residues" evidence="1">
    <location>
        <begin position="7"/>
        <end position="19"/>
    </location>
</feature>
<name>A0AAW1WTM2_RUBAR</name>
<protein>
    <submittedName>
        <fullName evidence="2">Uncharacterized protein</fullName>
    </submittedName>
</protein>
<dbReference type="Proteomes" id="UP001457282">
    <property type="component" value="Unassembled WGS sequence"/>
</dbReference>
<evidence type="ECO:0000313" key="2">
    <source>
        <dbReference type="EMBL" id="KAK9928130.1"/>
    </source>
</evidence>
<evidence type="ECO:0000313" key="3">
    <source>
        <dbReference type="Proteomes" id="UP001457282"/>
    </source>
</evidence>
<keyword evidence="3" id="KW-1185">Reference proteome</keyword>
<gene>
    <name evidence="2" type="ORF">M0R45_025282</name>
</gene>
<comment type="caution">
    <text evidence="2">The sequence shown here is derived from an EMBL/GenBank/DDBJ whole genome shotgun (WGS) entry which is preliminary data.</text>
</comment>
<feature type="region of interest" description="Disordered" evidence="1">
    <location>
        <begin position="1"/>
        <end position="33"/>
    </location>
</feature>
<accession>A0AAW1WTM2</accession>
<dbReference type="EMBL" id="JBEDUW010000005">
    <property type="protein sequence ID" value="KAK9928130.1"/>
    <property type="molecule type" value="Genomic_DNA"/>
</dbReference>
<evidence type="ECO:0000256" key="1">
    <source>
        <dbReference type="SAM" id="MobiDB-lite"/>
    </source>
</evidence>
<dbReference type="AlphaFoldDB" id="A0AAW1WTM2"/>